<evidence type="ECO:0000313" key="1">
    <source>
        <dbReference type="EMBL" id="CAL1700210.1"/>
    </source>
</evidence>
<gene>
    <name evidence="1" type="ORF">GFSPODELE1_LOCUS3044</name>
</gene>
<accession>A0ABP1CX09</accession>
<name>A0ABP1CX09_9APHY</name>
<evidence type="ECO:0000313" key="2">
    <source>
        <dbReference type="Proteomes" id="UP001497453"/>
    </source>
</evidence>
<dbReference type="EMBL" id="OZ037945">
    <property type="protein sequence ID" value="CAL1700210.1"/>
    <property type="molecule type" value="Genomic_DNA"/>
</dbReference>
<reference evidence="2" key="1">
    <citation type="submission" date="2024-04" db="EMBL/GenBank/DDBJ databases">
        <authorList>
            <person name="Shaw F."/>
            <person name="Minotto A."/>
        </authorList>
    </citation>
    <scope>NUCLEOTIDE SEQUENCE [LARGE SCALE GENOMIC DNA]</scope>
</reference>
<keyword evidence="2" id="KW-1185">Reference proteome</keyword>
<proteinExistence type="predicted"/>
<protein>
    <submittedName>
        <fullName evidence="1">Uncharacterized protein</fullName>
    </submittedName>
</protein>
<organism evidence="1 2">
    <name type="scientific">Somion occarium</name>
    <dbReference type="NCBI Taxonomy" id="3059160"/>
    <lineage>
        <taxon>Eukaryota</taxon>
        <taxon>Fungi</taxon>
        <taxon>Dikarya</taxon>
        <taxon>Basidiomycota</taxon>
        <taxon>Agaricomycotina</taxon>
        <taxon>Agaricomycetes</taxon>
        <taxon>Polyporales</taxon>
        <taxon>Cerrenaceae</taxon>
        <taxon>Somion</taxon>
    </lineage>
</organism>
<dbReference type="Proteomes" id="UP001497453">
    <property type="component" value="Chromosome 2"/>
</dbReference>
<sequence>MEGLAGRAFWEERTAGFCSKGGCRWAANGVPTHLCLLQRRRLARFATLCLLLCPLILATCPGSCPPVSRVPQLLCCSPMASRFGLASLSLSRPTPLGPSPALFPAFSPSPLLNLFSLPERAFFRLPRALPSPLSRQKYAIRSPGPQYSPFSAHFNLSTRLSNPPSRILSCTPIFHHTHRSSLPVFDPRHPPPTNLLILLLCFATPSPSLALSQPTPPRHTSSPASCHLIFPPSSEHVRRPSSSLLPCHFQSAP</sequence>